<evidence type="ECO:0000256" key="1">
    <source>
        <dbReference type="SAM" id="MobiDB-lite"/>
    </source>
</evidence>
<keyword evidence="3" id="KW-1185">Reference proteome</keyword>
<evidence type="ECO:0000313" key="3">
    <source>
        <dbReference type="Proteomes" id="UP000005239"/>
    </source>
</evidence>
<dbReference type="Proteomes" id="UP000005239">
    <property type="component" value="Unassembled WGS sequence"/>
</dbReference>
<sequence length="97" mass="10904">MEDEGGGIRQRARSIEEEGEEGRNGVRGKLVSKFEIQFLSIVAGIEWKRFNGGGMSFSLTQMGNNEMKFCVIEEHYTVVHGWIASAYKKKCLRADSS</sequence>
<reference evidence="2" key="2">
    <citation type="submission" date="2022-06" db="UniProtKB">
        <authorList>
            <consortium name="EnsemblMetazoa"/>
        </authorList>
    </citation>
    <scope>IDENTIFICATION</scope>
    <source>
        <strain evidence="2">PS312</strain>
    </source>
</reference>
<organism evidence="2 3">
    <name type="scientific">Pristionchus pacificus</name>
    <name type="common">Parasitic nematode worm</name>
    <dbReference type="NCBI Taxonomy" id="54126"/>
    <lineage>
        <taxon>Eukaryota</taxon>
        <taxon>Metazoa</taxon>
        <taxon>Ecdysozoa</taxon>
        <taxon>Nematoda</taxon>
        <taxon>Chromadorea</taxon>
        <taxon>Rhabditida</taxon>
        <taxon>Rhabditina</taxon>
        <taxon>Diplogasteromorpha</taxon>
        <taxon>Diplogasteroidea</taxon>
        <taxon>Neodiplogasteridae</taxon>
        <taxon>Pristionchus</taxon>
    </lineage>
</organism>
<accession>A0A2A6C9F8</accession>
<dbReference type="AlphaFoldDB" id="A0A2A6C9F8"/>
<proteinExistence type="predicted"/>
<dbReference type="EnsemblMetazoa" id="PPA43616.1">
    <property type="protein sequence ID" value="PPA43616.1"/>
    <property type="gene ID" value="WBGene00281985"/>
</dbReference>
<gene>
    <name evidence="2" type="primary">WBGene00281985</name>
</gene>
<reference evidence="3" key="1">
    <citation type="journal article" date="2008" name="Nat. Genet.">
        <title>The Pristionchus pacificus genome provides a unique perspective on nematode lifestyle and parasitism.</title>
        <authorList>
            <person name="Dieterich C."/>
            <person name="Clifton S.W."/>
            <person name="Schuster L.N."/>
            <person name="Chinwalla A."/>
            <person name="Delehaunty K."/>
            <person name="Dinkelacker I."/>
            <person name="Fulton L."/>
            <person name="Fulton R."/>
            <person name="Godfrey J."/>
            <person name="Minx P."/>
            <person name="Mitreva M."/>
            <person name="Roeseler W."/>
            <person name="Tian H."/>
            <person name="Witte H."/>
            <person name="Yang S.P."/>
            <person name="Wilson R.K."/>
            <person name="Sommer R.J."/>
        </authorList>
    </citation>
    <scope>NUCLEOTIDE SEQUENCE [LARGE SCALE GENOMIC DNA]</scope>
    <source>
        <strain evidence="3">PS312</strain>
    </source>
</reference>
<name>A0A2A6C9F8_PRIPA</name>
<feature type="compositionally biased region" description="Basic and acidic residues" evidence="1">
    <location>
        <begin position="13"/>
        <end position="24"/>
    </location>
</feature>
<accession>A0A8R1UY70</accession>
<protein>
    <submittedName>
        <fullName evidence="2">Uncharacterized protein</fullName>
    </submittedName>
</protein>
<evidence type="ECO:0000313" key="2">
    <source>
        <dbReference type="EnsemblMetazoa" id="PPA43616.1"/>
    </source>
</evidence>
<feature type="region of interest" description="Disordered" evidence="1">
    <location>
        <begin position="1"/>
        <end position="24"/>
    </location>
</feature>